<dbReference type="GO" id="GO:0015031">
    <property type="term" value="P:protein transport"/>
    <property type="evidence" value="ECO:0007669"/>
    <property type="project" value="InterPro"/>
</dbReference>
<dbReference type="InterPro" id="IPR036188">
    <property type="entry name" value="FAD/NAD-bd_sf"/>
</dbReference>
<dbReference type="PANTHER" id="PTHR11787">
    <property type="entry name" value="RAB GDP-DISSOCIATION INHIBITOR"/>
    <property type="match status" value="1"/>
</dbReference>
<dbReference type="EMBL" id="KE647136">
    <property type="protein sequence ID" value="EQB61472.1"/>
    <property type="molecule type" value="Genomic_DNA"/>
</dbReference>
<evidence type="ECO:0000256" key="1">
    <source>
        <dbReference type="ARBA" id="ARBA00005593"/>
    </source>
</evidence>
<evidence type="ECO:0000256" key="2">
    <source>
        <dbReference type="RuleBase" id="RU363124"/>
    </source>
</evidence>
<dbReference type="Gene3D" id="3.30.519.10">
    <property type="entry name" value="Guanine Nucleotide Dissociation Inhibitor, domain 2"/>
    <property type="match status" value="1"/>
</dbReference>
<dbReference type="Pfam" id="PF00996">
    <property type="entry name" value="GDI"/>
    <property type="match status" value="1"/>
</dbReference>
<dbReference type="VEuPathDB" id="MicrosporidiaDB:NAPIS_ORF00947"/>
<dbReference type="Gene3D" id="1.10.405.10">
    <property type="entry name" value="Guanine Nucleotide Dissociation Inhibitor, domain 1"/>
    <property type="match status" value="1"/>
</dbReference>
<dbReference type="SUPFAM" id="SSF51905">
    <property type="entry name" value="FAD/NAD(P)-binding domain"/>
    <property type="match status" value="1"/>
</dbReference>
<dbReference type="AlphaFoldDB" id="T0L1W3"/>
<dbReference type="OrthoDB" id="9446342at2759"/>
<proteinExistence type="inferred from homology"/>
<dbReference type="PRINTS" id="PR00892">
    <property type="entry name" value="RABGDI"/>
</dbReference>
<dbReference type="GO" id="GO:0005093">
    <property type="term" value="F:Rab GDP-dissociation inhibitor activity"/>
    <property type="evidence" value="ECO:0007669"/>
    <property type="project" value="InterPro"/>
</dbReference>
<evidence type="ECO:0000313" key="3">
    <source>
        <dbReference type="EMBL" id="EQB61472.1"/>
    </source>
</evidence>
<reference evidence="3 4" key="1">
    <citation type="journal article" date="2013" name="BMC Genomics">
        <title>Genome sequencing and comparative genomics of honey bee microsporidia, Nosema apis reveal novel insights into host-parasite interactions.</title>
        <authorList>
            <person name="Chen Yp."/>
            <person name="Pettis J.S."/>
            <person name="Zhao Y."/>
            <person name="Liu X."/>
            <person name="Tallon L.J."/>
            <person name="Sadzewicz L.D."/>
            <person name="Li R."/>
            <person name="Zheng H."/>
            <person name="Huang S."/>
            <person name="Zhang X."/>
            <person name="Hamilton M.C."/>
            <person name="Pernal S.F."/>
            <person name="Melathopoulos A.P."/>
            <person name="Yan X."/>
            <person name="Evans J.D."/>
        </authorList>
    </citation>
    <scope>NUCLEOTIDE SEQUENCE [LARGE SCALE GENOMIC DNA]</scope>
    <source>
        <strain evidence="3 4">BRL 01</strain>
    </source>
</reference>
<dbReference type="Gene3D" id="3.50.50.60">
    <property type="entry name" value="FAD/NAD(P)-binding domain"/>
    <property type="match status" value="1"/>
</dbReference>
<protein>
    <recommendedName>
        <fullName evidence="2">Rab GDP dissociation inhibitor</fullName>
    </recommendedName>
</protein>
<dbReference type="InterPro" id="IPR018203">
    <property type="entry name" value="GDP_dissociation_inhibitor"/>
</dbReference>
<dbReference type="GO" id="GO:0016192">
    <property type="term" value="P:vesicle-mediated transport"/>
    <property type="evidence" value="ECO:0007669"/>
    <property type="project" value="TreeGrafter"/>
</dbReference>
<organism evidence="3 4">
    <name type="scientific">Vairimorpha apis BRL 01</name>
    <dbReference type="NCBI Taxonomy" id="1037528"/>
    <lineage>
        <taxon>Eukaryota</taxon>
        <taxon>Fungi</taxon>
        <taxon>Fungi incertae sedis</taxon>
        <taxon>Microsporidia</taxon>
        <taxon>Nosematidae</taxon>
        <taxon>Vairimorpha</taxon>
    </lineage>
</organism>
<dbReference type="PRINTS" id="PR00891">
    <property type="entry name" value="RABGDIREP"/>
</dbReference>
<keyword evidence="4" id="KW-1185">Reference proteome</keyword>
<dbReference type="HOGENOM" id="CLU_1133863_0_0_1"/>
<dbReference type="PANTHER" id="PTHR11787:SF8">
    <property type="entry name" value="RAB GDP DISSOCIATION INHIBITOR"/>
    <property type="match status" value="1"/>
</dbReference>
<dbReference type="Proteomes" id="UP000053780">
    <property type="component" value="Unassembled WGS sequence"/>
</dbReference>
<accession>T0L1W3</accession>
<name>T0L1W3_9MICR</name>
<dbReference type="InterPro" id="IPR000806">
    <property type="entry name" value="RabGDI"/>
</dbReference>
<comment type="similarity">
    <text evidence="1 2">Belongs to the Rab GDI family.</text>
</comment>
<dbReference type="GO" id="GO:0007264">
    <property type="term" value="P:small GTPase-mediated signal transduction"/>
    <property type="evidence" value="ECO:0007669"/>
    <property type="project" value="InterPro"/>
</dbReference>
<dbReference type="GO" id="GO:0005737">
    <property type="term" value="C:cytoplasm"/>
    <property type="evidence" value="ECO:0007669"/>
    <property type="project" value="TreeGrafter"/>
</dbReference>
<sequence>MSSNHYDYIILGSGFVESTMACILAHENKKVIIIDRNDVYGEDLATLQYTQLEKYFGTKEIDTNLQAFDREFCVDLTPKLLLANSDVVNLIVKYKVDESLDFVNIPGSFIFKKKLHSVPASESQSLKTGLVGFWEKPYVMKFFWDVKKYGQQRENYKFEDTMRDVFNKYGLSDDVREFIGHGIALNLNDSYLSRHPKETFEKICAYVRSVVSYENSLKSPYIYPKYGISGIIQGFVRVLVYQERR</sequence>
<gene>
    <name evidence="3" type="ORF">NAPIS_ORF00947</name>
</gene>
<evidence type="ECO:0000313" key="4">
    <source>
        <dbReference type="Proteomes" id="UP000053780"/>
    </source>
</evidence>